<dbReference type="OMA" id="PSHDESN"/>
<dbReference type="RefSeq" id="XP_014757217.1">
    <property type="nucleotide sequence ID" value="XM_014901731.2"/>
</dbReference>
<evidence type="ECO:0000313" key="1">
    <source>
        <dbReference type="EMBL" id="KQJ95242.1"/>
    </source>
</evidence>
<dbReference type="EnsemblPlants" id="KQJ95242">
    <property type="protein sequence ID" value="KQJ95242"/>
    <property type="gene ID" value="BRADI_3g15990v3"/>
</dbReference>
<dbReference type="RefSeq" id="XP_014757216.1">
    <property type="nucleotide sequence ID" value="XM_014901730.2"/>
</dbReference>
<keyword evidence="3" id="KW-1185">Reference proteome</keyword>
<name>I1I193_BRADI</name>
<dbReference type="OrthoDB" id="690094at2759"/>
<reference evidence="1 2" key="1">
    <citation type="journal article" date="2010" name="Nature">
        <title>Genome sequencing and analysis of the model grass Brachypodium distachyon.</title>
        <authorList>
            <consortium name="International Brachypodium Initiative"/>
        </authorList>
    </citation>
    <scope>NUCLEOTIDE SEQUENCE [LARGE SCALE GENOMIC DNA]</scope>
    <source>
        <strain evidence="1">Bd21</strain>
        <strain evidence="2">cv. Bd21</strain>
    </source>
</reference>
<dbReference type="GeneID" id="100826359"/>
<dbReference type="GO" id="GO:0043531">
    <property type="term" value="F:ADP binding"/>
    <property type="evidence" value="ECO:0007669"/>
    <property type="project" value="InterPro"/>
</dbReference>
<gene>
    <name evidence="2" type="primary">LOC100826359</name>
    <name evidence="1" type="ORF">BRADI_3g15990v3</name>
</gene>
<dbReference type="InterPro" id="IPR027417">
    <property type="entry name" value="P-loop_NTPase"/>
</dbReference>
<reference evidence="1" key="2">
    <citation type="submission" date="2017-06" db="EMBL/GenBank/DDBJ databases">
        <title>WGS assembly of Brachypodium distachyon.</title>
        <authorList>
            <consortium name="The International Brachypodium Initiative"/>
            <person name="Lucas S."/>
            <person name="Harmon-Smith M."/>
            <person name="Lail K."/>
            <person name="Tice H."/>
            <person name="Grimwood J."/>
            <person name="Bruce D."/>
            <person name="Barry K."/>
            <person name="Shu S."/>
            <person name="Lindquist E."/>
            <person name="Wang M."/>
            <person name="Pitluck S."/>
            <person name="Vogel J.P."/>
            <person name="Garvin D.F."/>
            <person name="Mockler T.C."/>
            <person name="Schmutz J."/>
            <person name="Rokhsar D."/>
            <person name="Bevan M.W."/>
        </authorList>
    </citation>
    <scope>NUCLEOTIDE SEQUENCE</scope>
    <source>
        <strain evidence="1">Bd21</strain>
    </source>
</reference>
<dbReference type="RefSeq" id="XP_003573431.1">
    <property type="nucleotide sequence ID" value="XM_003573383.4"/>
</dbReference>
<evidence type="ECO:0000313" key="2">
    <source>
        <dbReference type="EnsemblPlants" id="KQJ95242"/>
    </source>
</evidence>
<accession>I1I193</accession>
<dbReference type="HOGENOM" id="CLU_001090_0_0_1"/>
<dbReference type="RefSeq" id="XP_024316325.1">
    <property type="nucleotide sequence ID" value="XM_024460557.1"/>
</dbReference>
<dbReference type="EMBL" id="CM000882">
    <property type="protein sequence ID" value="KQJ95242.1"/>
    <property type="molecule type" value="Genomic_DNA"/>
</dbReference>
<dbReference type="KEGG" id="bdi:100826359"/>
<dbReference type="PANTHER" id="PTHR33377">
    <property type="entry name" value="OS10G0134700 PROTEIN-RELATED"/>
    <property type="match status" value="1"/>
</dbReference>
<organism evidence="1">
    <name type="scientific">Brachypodium distachyon</name>
    <name type="common">Purple false brome</name>
    <name type="synonym">Trachynia distachya</name>
    <dbReference type="NCBI Taxonomy" id="15368"/>
    <lineage>
        <taxon>Eukaryota</taxon>
        <taxon>Viridiplantae</taxon>
        <taxon>Streptophyta</taxon>
        <taxon>Embryophyta</taxon>
        <taxon>Tracheophyta</taxon>
        <taxon>Spermatophyta</taxon>
        <taxon>Magnoliopsida</taxon>
        <taxon>Liliopsida</taxon>
        <taxon>Poales</taxon>
        <taxon>Poaceae</taxon>
        <taxon>BOP clade</taxon>
        <taxon>Pooideae</taxon>
        <taxon>Stipodae</taxon>
        <taxon>Brachypodieae</taxon>
        <taxon>Brachypodium</taxon>
    </lineage>
</organism>
<dbReference type="SUPFAM" id="SSF52540">
    <property type="entry name" value="P-loop containing nucleoside triphosphate hydrolases"/>
    <property type="match status" value="1"/>
</dbReference>
<dbReference type="AlphaFoldDB" id="I1I193"/>
<dbReference type="PANTHER" id="PTHR33377:SF79">
    <property type="entry name" value="RX N-TERMINAL DOMAIN-CONTAINING PROTEIN"/>
    <property type="match status" value="1"/>
</dbReference>
<proteinExistence type="predicted"/>
<dbReference type="eggNOG" id="KOG4658">
    <property type="taxonomic scope" value="Eukaryota"/>
</dbReference>
<reference evidence="2" key="3">
    <citation type="submission" date="2018-08" db="UniProtKB">
        <authorList>
            <consortium name="EnsemblPlants"/>
        </authorList>
    </citation>
    <scope>IDENTIFICATION</scope>
    <source>
        <strain evidence="2">cv. Bd21</strain>
    </source>
</reference>
<dbReference type="Proteomes" id="UP000008810">
    <property type="component" value="Chromosome 3"/>
</dbReference>
<protein>
    <submittedName>
        <fullName evidence="1 2">Uncharacterized protein</fullName>
    </submittedName>
</protein>
<dbReference type="Gramene" id="KQJ95242">
    <property type="protein sequence ID" value="KQJ95242"/>
    <property type="gene ID" value="BRADI_3g15990v3"/>
</dbReference>
<sequence>MEIAVSAVTGELLSRFISFLIKKHRERASLDKKLDRLRHLVLRVHTVVEEAEGRYITNAVMLARLSTLANAMYRGYCLVDSIKYLPPAENITSQQDQVSRSCSLVSPVKRFRTTHSVLDRNEIQSVLEDLETVVANMAEFVVLLAGCERMYRTPYDSYLYIENFMFARVVEKKQIANFLLQDVSLTGAPAVLPIIGGCFVGKKSLVGYACHDRRVQSHFSSILHLNADDIWRKGHQLLPSTQPGRILVVVEFFSDVDDDCWEQFYAAMASKARGSKVIIISRLEATARFGTMKPIRLNNLPHEEYVYLFKVLVFGSTNPDDHPQLASIAMETATVLNGLLMTANVIAEMLRKNLNAQHWLRSLKRFRNVVEDNLSAFDAHPKHLLEKDQPVDITRLASRYGYRAPLHLMSPRAERSIGQRELSGVTFGELVAGSCSAMTQFPKGDFQIVIWESRLPPYTKFVATCVEQEPPSASSSSKKRRGFEI</sequence>
<evidence type="ECO:0000313" key="3">
    <source>
        <dbReference type="Proteomes" id="UP000008810"/>
    </source>
</evidence>